<keyword evidence="3" id="KW-1185">Reference proteome</keyword>
<sequence>MTRAGIPHNSISAAVIVVHPVHWTKMSADSSSALARYHASSNISQGCSFSFNVASLCVLLWTGLCPLWFL</sequence>
<keyword evidence="1" id="KW-1133">Transmembrane helix</keyword>
<evidence type="ECO:0000313" key="2">
    <source>
        <dbReference type="EMBL" id="KAE8356686.1"/>
    </source>
</evidence>
<keyword evidence="1" id="KW-0472">Membrane</keyword>
<feature type="transmembrane region" description="Helical" evidence="1">
    <location>
        <begin position="49"/>
        <end position="69"/>
    </location>
</feature>
<protein>
    <submittedName>
        <fullName evidence="2">Uncharacterized protein</fullName>
    </submittedName>
</protein>
<evidence type="ECO:0000256" key="1">
    <source>
        <dbReference type="SAM" id="Phobius"/>
    </source>
</evidence>
<dbReference type="Proteomes" id="UP000327118">
    <property type="component" value="Unassembled WGS sequence"/>
</dbReference>
<keyword evidence="1" id="KW-0812">Transmembrane</keyword>
<gene>
    <name evidence="2" type="ORF">BDV28DRAFT_83396</name>
</gene>
<evidence type="ECO:0000313" key="3">
    <source>
        <dbReference type="Proteomes" id="UP000327118"/>
    </source>
</evidence>
<organism evidence="2 3">
    <name type="scientific">Aspergillus coremiiformis</name>
    <dbReference type="NCBI Taxonomy" id="138285"/>
    <lineage>
        <taxon>Eukaryota</taxon>
        <taxon>Fungi</taxon>
        <taxon>Dikarya</taxon>
        <taxon>Ascomycota</taxon>
        <taxon>Pezizomycotina</taxon>
        <taxon>Eurotiomycetes</taxon>
        <taxon>Eurotiomycetidae</taxon>
        <taxon>Eurotiales</taxon>
        <taxon>Aspergillaceae</taxon>
        <taxon>Aspergillus</taxon>
        <taxon>Aspergillus subgen. Circumdati</taxon>
    </lineage>
</organism>
<dbReference type="AlphaFoldDB" id="A0A5N6ZID1"/>
<proteinExistence type="predicted"/>
<dbReference type="EMBL" id="ML739036">
    <property type="protein sequence ID" value="KAE8356686.1"/>
    <property type="molecule type" value="Genomic_DNA"/>
</dbReference>
<reference evidence="3" key="1">
    <citation type="submission" date="2019-04" db="EMBL/GenBank/DDBJ databases">
        <title>Friends and foes A comparative genomics studyof 23 Aspergillus species from section Flavi.</title>
        <authorList>
            <consortium name="DOE Joint Genome Institute"/>
            <person name="Kjaerbolling I."/>
            <person name="Vesth T."/>
            <person name="Frisvad J.C."/>
            <person name="Nybo J.L."/>
            <person name="Theobald S."/>
            <person name="Kildgaard S."/>
            <person name="Isbrandt T."/>
            <person name="Kuo A."/>
            <person name="Sato A."/>
            <person name="Lyhne E.K."/>
            <person name="Kogle M.E."/>
            <person name="Wiebenga A."/>
            <person name="Kun R.S."/>
            <person name="Lubbers R.J."/>
            <person name="Makela M.R."/>
            <person name="Barry K."/>
            <person name="Chovatia M."/>
            <person name="Clum A."/>
            <person name="Daum C."/>
            <person name="Haridas S."/>
            <person name="He G."/>
            <person name="LaButti K."/>
            <person name="Lipzen A."/>
            <person name="Mondo S."/>
            <person name="Riley R."/>
            <person name="Salamov A."/>
            <person name="Simmons B.A."/>
            <person name="Magnuson J.K."/>
            <person name="Henrissat B."/>
            <person name="Mortensen U.H."/>
            <person name="Larsen T.O."/>
            <person name="Devries R.P."/>
            <person name="Grigoriev I.V."/>
            <person name="Machida M."/>
            <person name="Baker S.E."/>
            <person name="Andersen M.R."/>
        </authorList>
    </citation>
    <scope>NUCLEOTIDE SEQUENCE [LARGE SCALE GENOMIC DNA]</scope>
    <source>
        <strain evidence="3">CBS 553.77</strain>
    </source>
</reference>
<accession>A0A5N6ZID1</accession>
<name>A0A5N6ZID1_9EURO</name>